<dbReference type="RefSeq" id="WP_118923713.1">
    <property type="nucleotide sequence ID" value="NZ_QXGH01000011.1"/>
</dbReference>
<dbReference type="Proteomes" id="UP000283644">
    <property type="component" value="Unassembled WGS sequence"/>
</dbReference>
<reference evidence="2 3" key="1">
    <citation type="submission" date="2018-09" db="EMBL/GenBank/DDBJ databases">
        <title>Genome sequencing of Nocardioides immobilis CCTCC AB 2017083 for comparison to Nocardioides silvaticus.</title>
        <authorList>
            <person name="Li C."/>
            <person name="Wang G."/>
        </authorList>
    </citation>
    <scope>NUCLEOTIDE SEQUENCE [LARGE SCALE GENOMIC DNA]</scope>
    <source>
        <strain evidence="2 3">CCTCC AB 2017083</strain>
    </source>
</reference>
<organism evidence="2 3">
    <name type="scientific">Nocardioides immobilis</name>
    <dbReference type="NCBI Taxonomy" id="2049295"/>
    <lineage>
        <taxon>Bacteria</taxon>
        <taxon>Bacillati</taxon>
        <taxon>Actinomycetota</taxon>
        <taxon>Actinomycetes</taxon>
        <taxon>Propionibacteriales</taxon>
        <taxon>Nocardioidaceae</taxon>
        <taxon>Nocardioides</taxon>
    </lineage>
</organism>
<gene>
    <name evidence="2" type="ORF">D0Z08_06115</name>
</gene>
<name>A0A417Y5V0_9ACTN</name>
<proteinExistence type="predicted"/>
<dbReference type="InterPro" id="IPR027417">
    <property type="entry name" value="P-loop_NTPase"/>
</dbReference>
<dbReference type="Pfam" id="PF13469">
    <property type="entry name" value="Sulfotransfer_3"/>
    <property type="match status" value="1"/>
</dbReference>
<dbReference type="SUPFAM" id="SSF52540">
    <property type="entry name" value="P-loop containing nucleoside triphosphate hydrolases"/>
    <property type="match status" value="1"/>
</dbReference>
<keyword evidence="3" id="KW-1185">Reference proteome</keyword>
<evidence type="ECO:0000313" key="2">
    <source>
        <dbReference type="EMBL" id="RHW27864.1"/>
    </source>
</evidence>
<accession>A0A417Y5V0</accession>
<dbReference type="EMBL" id="QXGH01000011">
    <property type="protein sequence ID" value="RHW27864.1"/>
    <property type="molecule type" value="Genomic_DNA"/>
</dbReference>
<evidence type="ECO:0000313" key="3">
    <source>
        <dbReference type="Proteomes" id="UP000283644"/>
    </source>
</evidence>
<sequence length="350" mass="39475">MILGDSGPEFSQATPNRRGVFIVGSGRSGTSALACTLQSLGLRVPQPEVPPDDSNPKGFGESQWVVDFHDRMLRRANVRVADARPQAWFDTGRVSALEKPREEAFQWLASQFDEGVSEVVLKDPRMAWFIGLWRSATLRLNIESSYVIMLRTPSEVVGSKQKYYSAHATDVSAVSRAASWINQMLHTERATREERRAFVHYSSLIDDWTIPIYRLGQRFGLEAVNSASARDLRNIHDLIDPDLHRVHTTWEDVRVPKSLRLLIDETWHHLGNLAKDEEESTDQHTALDQIRHEYVQLYEEAEAIAQSSMLAARKKRRSHRTSGTPEAPPETSDSPSAALRTTGILGRLRG</sequence>
<dbReference type="GO" id="GO:0016740">
    <property type="term" value="F:transferase activity"/>
    <property type="evidence" value="ECO:0007669"/>
    <property type="project" value="UniProtKB-KW"/>
</dbReference>
<feature type="region of interest" description="Disordered" evidence="1">
    <location>
        <begin position="309"/>
        <end position="350"/>
    </location>
</feature>
<keyword evidence="2" id="KW-0808">Transferase</keyword>
<evidence type="ECO:0000256" key="1">
    <source>
        <dbReference type="SAM" id="MobiDB-lite"/>
    </source>
</evidence>
<protein>
    <submittedName>
        <fullName evidence="2">Sulfotransferase family protein</fullName>
    </submittedName>
</protein>
<dbReference type="Gene3D" id="3.40.50.300">
    <property type="entry name" value="P-loop containing nucleotide triphosphate hydrolases"/>
    <property type="match status" value="1"/>
</dbReference>
<comment type="caution">
    <text evidence="2">The sequence shown here is derived from an EMBL/GenBank/DDBJ whole genome shotgun (WGS) entry which is preliminary data.</text>
</comment>
<dbReference type="AlphaFoldDB" id="A0A417Y5V0"/>
<dbReference type="OrthoDB" id="5138950at2"/>